<name>C4ZGE1_AGARV</name>
<reference evidence="2 3" key="1">
    <citation type="journal article" date="2009" name="Proc. Natl. Acad. Sci. U.S.A.">
        <title>Characterizing a model human gut microbiota composed of members of its two dominant bacterial phyla.</title>
        <authorList>
            <person name="Mahowald M.A."/>
            <person name="Rey F.E."/>
            <person name="Seedorf H."/>
            <person name="Turnbaugh P.J."/>
            <person name="Fulton R.S."/>
            <person name="Wollam A."/>
            <person name="Shah N."/>
            <person name="Wang C."/>
            <person name="Magrini V."/>
            <person name="Wilson R.K."/>
            <person name="Cantarel B.L."/>
            <person name="Coutinho P.M."/>
            <person name="Henrissat B."/>
            <person name="Crock L.W."/>
            <person name="Russell A."/>
            <person name="Verberkmoes N.C."/>
            <person name="Hettich R.L."/>
            <person name="Gordon J.I."/>
        </authorList>
    </citation>
    <scope>NUCLEOTIDE SEQUENCE [LARGE SCALE GENOMIC DNA]</scope>
    <source>
        <strain evidence="3">ATCC 33656 / DSM 3377 / JCM 17463 / KCTC 5835 / LMG 30912 / VPI 0990</strain>
    </source>
</reference>
<gene>
    <name evidence="2" type="ordered locus">EUBREC_0976</name>
</gene>
<dbReference type="Proteomes" id="UP000001477">
    <property type="component" value="Chromosome"/>
</dbReference>
<accession>C4ZGE1</accession>
<dbReference type="PaxDb" id="515619-EUBREC_0976"/>
<evidence type="ECO:0000313" key="3">
    <source>
        <dbReference type="Proteomes" id="UP000001477"/>
    </source>
</evidence>
<evidence type="ECO:0000256" key="1">
    <source>
        <dbReference type="SAM" id="Phobius"/>
    </source>
</evidence>
<dbReference type="EMBL" id="CP001107">
    <property type="protein sequence ID" value="ACR74738.1"/>
    <property type="molecule type" value="Genomic_DNA"/>
</dbReference>
<keyword evidence="1" id="KW-0812">Transmembrane</keyword>
<evidence type="ECO:0000313" key="2">
    <source>
        <dbReference type="EMBL" id="ACR74738.1"/>
    </source>
</evidence>
<dbReference type="STRING" id="515619.EUBREC_0976"/>
<dbReference type="HOGENOM" id="CLU_3309952_0_0_9"/>
<keyword evidence="1" id="KW-0472">Membrane</keyword>
<dbReference type="KEGG" id="ere:EUBREC_0976"/>
<protein>
    <submittedName>
        <fullName evidence="2">Uncharacterized protein</fullName>
    </submittedName>
</protein>
<feature type="transmembrane region" description="Helical" evidence="1">
    <location>
        <begin position="14"/>
        <end position="36"/>
    </location>
</feature>
<organism evidence="2 3">
    <name type="scientific">Agathobacter rectalis (strain ATCC 33656 / DSM 3377 / JCM 17463 / KCTC 5835 / VPI 0990)</name>
    <name type="common">Eubacterium rectale</name>
    <dbReference type="NCBI Taxonomy" id="515619"/>
    <lineage>
        <taxon>Bacteria</taxon>
        <taxon>Bacillati</taxon>
        <taxon>Bacillota</taxon>
        <taxon>Clostridia</taxon>
        <taxon>Lachnospirales</taxon>
        <taxon>Lachnospiraceae</taxon>
        <taxon>Agathobacter</taxon>
    </lineage>
</organism>
<proteinExistence type="predicted"/>
<sequence>MLSDTTVVLTRTILFYYTHKSCFVNWIYFPILFSFLHKN</sequence>
<keyword evidence="1" id="KW-1133">Transmembrane helix</keyword>
<dbReference type="AlphaFoldDB" id="C4ZGE1"/>